<organism evidence="1 2">
    <name type="scientific">Niallia circulans</name>
    <name type="common">Bacillus circulans</name>
    <dbReference type="NCBI Taxonomy" id="1397"/>
    <lineage>
        <taxon>Bacteria</taxon>
        <taxon>Bacillati</taxon>
        <taxon>Bacillota</taxon>
        <taxon>Bacilli</taxon>
        <taxon>Bacillales</taxon>
        <taxon>Bacillaceae</taxon>
        <taxon>Niallia</taxon>
    </lineage>
</organism>
<proteinExistence type="predicted"/>
<name>A0AA91TW37_NIACI</name>
<dbReference type="RefSeq" id="WP_095328640.1">
    <property type="nucleotide sequence ID" value="NZ_NPBQ01000014.1"/>
</dbReference>
<accession>A0AA91TW37</accession>
<dbReference type="Proteomes" id="UP000216961">
    <property type="component" value="Unassembled WGS sequence"/>
</dbReference>
<sequence>MNKLEEIKKRTEIVTDTLAYIDLEDFNWLVEAVTYYEKALEEIADHKNTLYAAISQSVLNKVKS</sequence>
<evidence type="ECO:0000313" key="1">
    <source>
        <dbReference type="EMBL" id="PAD84956.1"/>
    </source>
</evidence>
<reference evidence="1 2" key="1">
    <citation type="submission" date="2017-07" db="EMBL/GenBank/DDBJ databases">
        <title>Isolation and whole genome analysis of endospore-forming bacteria from heroin.</title>
        <authorList>
            <person name="Kalinowski J."/>
            <person name="Ahrens B."/>
            <person name="Al-Dilaimi A."/>
            <person name="Winkler A."/>
            <person name="Wibberg D."/>
            <person name="Schleenbecker U."/>
            <person name="Ruckert C."/>
            <person name="Wolfel R."/>
            <person name="Grass G."/>
        </authorList>
    </citation>
    <scope>NUCLEOTIDE SEQUENCE [LARGE SCALE GENOMIC DNA]</scope>
    <source>
        <strain evidence="1 2">7521-2</strain>
    </source>
</reference>
<evidence type="ECO:0000313" key="2">
    <source>
        <dbReference type="Proteomes" id="UP000216961"/>
    </source>
</evidence>
<gene>
    <name evidence="1" type="ORF">CHH57_01925</name>
</gene>
<dbReference type="AlphaFoldDB" id="A0AA91TW37"/>
<dbReference type="EMBL" id="NPBQ01000014">
    <property type="protein sequence ID" value="PAD84956.1"/>
    <property type="molecule type" value="Genomic_DNA"/>
</dbReference>
<comment type="caution">
    <text evidence="1">The sequence shown here is derived from an EMBL/GenBank/DDBJ whole genome shotgun (WGS) entry which is preliminary data.</text>
</comment>
<protein>
    <submittedName>
        <fullName evidence="1">Uncharacterized protein</fullName>
    </submittedName>
</protein>